<keyword evidence="3" id="KW-1185">Reference proteome</keyword>
<proteinExistence type="predicted"/>
<dbReference type="PANTHER" id="PTHR40269:SF1">
    <property type="entry name" value="OUTER MEMBRANE PROTEIN"/>
    <property type="match status" value="1"/>
</dbReference>
<evidence type="ECO:0000256" key="1">
    <source>
        <dbReference type="SAM" id="MobiDB-lite"/>
    </source>
</evidence>
<evidence type="ECO:0000313" key="3">
    <source>
        <dbReference type="Proteomes" id="UP001500021"/>
    </source>
</evidence>
<protein>
    <submittedName>
        <fullName evidence="2">DUF3300 domain-containing protein</fullName>
    </submittedName>
</protein>
<evidence type="ECO:0000313" key="2">
    <source>
        <dbReference type="EMBL" id="GAA0819119.1"/>
    </source>
</evidence>
<feature type="compositionally biased region" description="Basic residues" evidence="1">
    <location>
        <begin position="349"/>
        <end position="365"/>
    </location>
</feature>
<accession>A0ABN1L854</accession>
<feature type="compositionally biased region" description="Basic residues" evidence="1">
    <location>
        <begin position="291"/>
        <end position="305"/>
    </location>
</feature>
<dbReference type="RefSeq" id="WP_343817540.1">
    <property type="nucleotide sequence ID" value="NZ_BAAAFA010000007.1"/>
</dbReference>
<feature type="compositionally biased region" description="Basic residues" evidence="1">
    <location>
        <begin position="429"/>
        <end position="438"/>
    </location>
</feature>
<dbReference type="PANTHER" id="PTHR40269">
    <property type="entry name" value="OUTER MEMBRANE PROTEIN-RELATED"/>
    <property type="match status" value="1"/>
</dbReference>
<organism evidence="2 3">
    <name type="scientific">Colwellia asteriadis</name>
    <dbReference type="NCBI Taxonomy" id="517723"/>
    <lineage>
        <taxon>Bacteria</taxon>
        <taxon>Pseudomonadati</taxon>
        <taxon>Pseudomonadota</taxon>
        <taxon>Gammaproteobacteria</taxon>
        <taxon>Alteromonadales</taxon>
        <taxon>Colwelliaceae</taxon>
        <taxon>Colwellia</taxon>
    </lineage>
</organism>
<feature type="compositionally biased region" description="Basic residues" evidence="1">
    <location>
        <begin position="403"/>
        <end position="412"/>
    </location>
</feature>
<sequence length="474" mass="55462">MNRTQEAIMNDRLKNHINNSRAMWLLILLLSTINLAWSSVAYANNNTISVQDSQGYSEAELAQMLAPIALYPDSLLTHMLIAATYPLEVVQAQRWLIKQTEQLGSYSATEILDNAEDQDWDPSVKALLPFANVLERLNSDLNWTEQLGDAFLFDEEAVLQSIQTLRKQAQVAGHLANMENMQVSYDNSAIIIEPNKPEIIYVPYYDPRVVYGHWRWGHYPPVYWNAPHYSSTYYHNRYQPFYWHTGVHVTAQLFFGAVHWQNRHVVIIKPSRRYHHKSHYYNRTKIIASHSAKRWQHKPHHRRGGSYKYKGVNKPFTKKVNQQRRYKNRNTAGIKYRNNDYKSQSVRGSHNRLKTKKDSKARHASSNKNSRAKRESNYAYKQSQPRANRKLNIAKKHVEQKRSAPRNKIRANKAHETNIKHNQSLAKHTSTKSARRSNYRQTKSQQPKKTRQARVSHQSKANKSRQVRAERSHH</sequence>
<name>A0ABN1L854_9GAMM</name>
<dbReference type="Proteomes" id="UP001500021">
    <property type="component" value="Unassembled WGS sequence"/>
</dbReference>
<comment type="caution">
    <text evidence="2">The sequence shown here is derived from an EMBL/GenBank/DDBJ whole genome shotgun (WGS) entry which is preliminary data.</text>
</comment>
<reference evidence="2 3" key="1">
    <citation type="journal article" date="2019" name="Int. J. Syst. Evol. Microbiol.">
        <title>The Global Catalogue of Microorganisms (GCM) 10K type strain sequencing project: providing services to taxonomists for standard genome sequencing and annotation.</title>
        <authorList>
            <consortium name="The Broad Institute Genomics Platform"/>
            <consortium name="The Broad Institute Genome Sequencing Center for Infectious Disease"/>
            <person name="Wu L."/>
            <person name="Ma J."/>
        </authorList>
    </citation>
    <scope>NUCLEOTIDE SEQUENCE [LARGE SCALE GENOMIC DNA]</scope>
    <source>
        <strain evidence="2 3">JCM 15608</strain>
    </source>
</reference>
<dbReference type="EMBL" id="BAAAFA010000007">
    <property type="protein sequence ID" value="GAA0819119.1"/>
    <property type="molecule type" value="Genomic_DNA"/>
</dbReference>
<feature type="region of interest" description="Disordered" evidence="1">
    <location>
        <begin position="291"/>
        <end position="474"/>
    </location>
</feature>
<dbReference type="InterPro" id="IPR021728">
    <property type="entry name" value="DUF3300"/>
</dbReference>
<dbReference type="Pfam" id="PF11737">
    <property type="entry name" value="DUF3300"/>
    <property type="match status" value="1"/>
</dbReference>
<gene>
    <name evidence="2" type="ORF">GCM10009111_22820</name>
</gene>